<dbReference type="InterPro" id="IPR037480">
    <property type="entry name" value="YihR-like"/>
</dbReference>
<evidence type="ECO:0000313" key="1">
    <source>
        <dbReference type="EMBL" id="TCD53935.1"/>
    </source>
</evidence>
<name>A0A4R0QS57_9BIFI</name>
<dbReference type="SUPFAM" id="SSF74650">
    <property type="entry name" value="Galactose mutarotase-like"/>
    <property type="match status" value="1"/>
</dbReference>
<comment type="caution">
    <text evidence="1">The sequence shown here is derived from an EMBL/GenBank/DDBJ whole genome shotgun (WGS) entry which is preliminary data.</text>
</comment>
<dbReference type="PANTHER" id="PTHR10091">
    <property type="entry name" value="ALDOSE-1-EPIMERASE"/>
    <property type="match status" value="1"/>
</dbReference>
<reference evidence="1 2" key="1">
    <citation type="submission" date="2018-12" db="EMBL/GenBank/DDBJ databases">
        <title>Alloscrdovia theropitheci sp. nov: a novel taxon from the feces of the bleeding-herat monkey (Theropithecus geleda).</title>
        <authorList>
            <person name="Modesto M."/>
        </authorList>
    </citation>
    <scope>NUCLEOTIDE SEQUENCE [LARGE SCALE GENOMIC DNA]</scope>
    <source>
        <strain evidence="1 2">GLDI4/2</strain>
    </source>
</reference>
<evidence type="ECO:0000313" key="2">
    <source>
        <dbReference type="Proteomes" id="UP000291289"/>
    </source>
</evidence>
<dbReference type="InterPro" id="IPR008183">
    <property type="entry name" value="Aldose_1/G6P_1-epimerase"/>
</dbReference>
<dbReference type="Proteomes" id="UP000291289">
    <property type="component" value="Unassembled WGS sequence"/>
</dbReference>
<dbReference type="RefSeq" id="WP_131284529.1">
    <property type="nucleotide sequence ID" value="NZ_RXLP01000023.1"/>
</dbReference>
<accession>A0A4R0QS57</accession>
<dbReference type="GO" id="GO:0006006">
    <property type="term" value="P:glucose metabolic process"/>
    <property type="evidence" value="ECO:0007669"/>
    <property type="project" value="TreeGrafter"/>
</dbReference>
<dbReference type="InterPro" id="IPR011013">
    <property type="entry name" value="Gal_mutarotase_sf_dom"/>
</dbReference>
<organism evidence="1 2">
    <name type="scientific">Alloscardovia theropitheci</name>
    <dbReference type="NCBI Taxonomy" id="2496842"/>
    <lineage>
        <taxon>Bacteria</taxon>
        <taxon>Bacillati</taxon>
        <taxon>Actinomycetota</taxon>
        <taxon>Actinomycetes</taxon>
        <taxon>Bifidobacteriales</taxon>
        <taxon>Bifidobacteriaceae</taxon>
        <taxon>Alloscardovia</taxon>
    </lineage>
</organism>
<gene>
    <name evidence="1" type="ORF">EJ419_05725</name>
</gene>
<dbReference type="Gene3D" id="2.70.98.10">
    <property type="match status" value="1"/>
</dbReference>
<dbReference type="Pfam" id="PF01263">
    <property type="entry name" value="Aldose_epim"/>
    <property type="match status" value="1"/>
</dbReference>
<dbReference type="GO" id="GO:0030246">
    <property type="term" value="F:carbohydrate binding"/>
    <property type="evidence" value="ECO:0007669"/>
    <property type="project" value="InterPro"/>
</dbReference>
<dbReference type="EMBL" id="RXLP01000023">
    <property type="protein sequence ID" value="TCD53935.1"/>
    <property type="molecule type" value="Genomic_DNA"/>
</dbReference>
<dbReference type="InterPro" id="IPR014718">
    <property type="entry name" value="GH-type_carb-bd"/>
</dbReference>
<dbReference type="PANTHER" id="PTHR10091:SF0">
    <property type="entry name" value="GALACTOSE MUTAROTASE"/>
    <property type="match status" value="1"/>
</dbReference>
<dbReference type="CDD" id="cd09022">
    <property type="entry name" value="Aldose_epim_Ec_YihR"/>
    <property type="match status" value="1"/>
</dbReference>
<dbReference type="GO" id="GO:0004034">
    <property type="term" value="F:aldose 1-epimerase activity"/>
    <property type="evidence" value="ECO:0007669"/>
    <property type="project" value="TreeGrafter"/>
</dbReference>
<dbReference type="GO" id="GO:0033499">
    <property type="term" value="P:galactose catabolic process via UDP-galactose, Leloir pathway"/>
    <property type="evidence" value="ECO:0007669"/>
    <property type="project" value="TreeGrafter"/>
</dbReference>
<keyword evidence="2" id="KW-1185">Reference proteome</keyword>
<sequence length="319" mass="35163">MTRILPPWVGNEYTIHAGEYTAIVTEQGAGLERLEWAGKEITVPFNPHGPVSACSGQILIPYPNRIEDGEYEFEGHTYRFPIDEHERNNSIHGLGYRTAWKLEALTSHSVTLTWRTPNLACYPFDVFVTVTYSLDSETGLSITIDAYNNGSTNAPWALATHPWLANGRHSETTEEMDADNGACRLTIPASTHVQVNDRLLPVGLEPVEGTRYDLRNGDPIGDQSFDDAWTDLDHDADGNVSAIFTRPDGIEVTITGDETVTSFQVCNGYGWDSAKKPAGVAVEPQTAYANAFRSGKDLIVIKPGESSVTNLRYSTRQIN</sequence>
<proteinExistence type="predicted"/>
<dbReference type="OrthoDB" id="4739604at2"/>
<dbReference type="AlphaFoldDB" id="A0A4R0QS57"/>
<protein>
    <submittedName>
        <fullName evidence="1">Aldose epimerase</fullName>
    </submittedName>
</protein>